<comment type="similarity">
    <text evidence="1">Belongs to the peptidase C40 family.</text>
</comment>
<dbReference type="NCBIfam" id="TIGR02675">
    <property type="entry name" value="tape_meas_nterm"/>
    <property type="match status" value="1"/>
</dbReference>
<dbReference type="Pfam" id="PF20155">
    <property type="entry name" value="TMP_3"/>
    <property type="match status" value="1"/>
</dbReference>
<evidence type="ECO:0000313" key="9">
    <source>
        <dbReference type="Proteomes" id="UP001519292"/>
    </source>
</evidence>
<feature type="region of interest" description="Disordered" evidence="6">
    <location>
        <begin position="1639"/>
        <end position="1662"/>
    </location>
</feature>
<dbReference type="RefSeq" id="WP_209686644.1">
    <property type="nucleotide sequence ID" value="NZ_JAGGLU010000005.1"/>
</dbReference>
<sequence length="1819" mass="197242">MESTAHEGWNLSAHVDFSEIEKANRQIGGLFKKLGQADKMFSGMHAPTKIPTTIHQMDTATASLIKRLDAEGKTYEANKQRVLGYSTAIERLNKKQENLEKNLEKIATSSGEVSAAYKRQQVRINENATAIAKYRGGIKEAQSAMDKIRPTPFQVLKSKLAETNKEAGKTHSIFKSVFSANVLSTAATSLFGKLKNGITSAFNAGKEFNEQQQTMNATWLTLTGNASKGQAMVKQINDMALAAQNSTEMVDGLSQKFYAINKSASQTGRLTKDVLTLQDAFGKSDDAVMNFGTQFSQMLANQKVSAQDMLSFVNVFPEYRSQLLKTYNQQNHTKLSMKQFNDEMSKGKVSSKIAVTALNTLSDSYKNATGNFTKTLPGMRRVIQANGKRIAGELTKPFTNMKSPFASAVSKWVSDKSTMKRFSTLGNTWATGLNNSISKALGGHNVATNTTKFLNKTLDALNSKSKKFFGWLGKHAKDIGTLTSSLITITGEVGKAAWKDFSTIIVSIGKATGLISKNSKGDTLHQLAEGAKSLSKNKTAIKLIADSIVTIATVKGIKAATNPLISLGSGALKGYKNIIKLKDAILGVGKAIKAVKNGESILSVLGEGLSKKGGLTGSIGNYMSDIASGAKLSPLAKFKSMKASGKVLGGTAGKAFGIAGTALEAGTSIYQAFKDRHSATKRSRDIGGGVGSIAVGALTSLIPVVGPMLAPVGAFVGKKAGEIGGSWVNSFTKGIQRKKPPKKFWSMENFGYSTKTFFADFASDWNSFWGKRGDDMKAFGKSSKKWFSNVGTSFNTGVKDIKKWFNDLPSNIGKTNSSIKEWAKQTGDNIHKGWNKGIKASHNFFKNLPSNTRKTLAKMKSSWSGFWNSMPRKWNSFKSKFGKGWNSFWNKSNRQAKSSWNRTKRNWNSFWGSMPKKWNTFKSSFGKSWNSFWKNTKKWASDSWNGTKRNWNNFWNTLPKKWNTFKKDFGKGWNSFWGGVKVGFDDTFGKISSAWNNFWNGAGKHLGDFAKWVGNSWTGTKNNVKAFLNDVNYARGGSQHKYKYDKMPSHAKGGKILATHGALVGEEGPELAYRPMGNARLLGVNGPEIAKVHSGERILNARDTLKVMNGGLGRGLILKGYAKGTDKPAQAVNADYKTLSNKSSQTLVKLARKSLNVWQGITKHTKGQSSKTRQEAVSNFSKMTRSIDKQTNKTNKNTVSDFTSMRKGVNSQMNKLHDGVISLGNSTSKGFGKALNKMHDYARSAMSDTIDQINKGISGIDKVLGQFGGNTSVIKPVKFATGTDANGRLTENTLAMLNDAETGPRQEAVVTEKNEIFLPQGRNTVMPLKKGWGVLNGTQTQQLGLKHFAKGSGVSHEELKKIAAKNGENPAKSFKQMFSSLLTPGKTVLSKGTNNLVQSSSAQYGVPWNNAMWTVINNAIGGATGKGGTREAFLKYAESTFAGVPYVMGAMSKVASDCSGMVAQALSHFGINAGRSTVDMQNSSALEYLGKNISKTIPGDLVIFGHGTGAAGHVGIIKNPETGTMFNETPPRARVTNVSDDMSMGYGFYRVRGLHNATSKSKTMKADNHLITLAKNQLGRSAISWIKKNLGDEGSLGGNINGDGVQRWAGTVKKILGMLHLSTSNDMVNRVLRQIQTESGGNPYARQPGADPDGDGSGPALGLMQTKRATYEAFKRKGDTSGIFNGPSNIYAGLNYAKHRYGSSLSYLGQGHGYAKGGNPPLHQKVLVGEKGPEIAEFKQPVHIYDSNESKKQLGIDNLARQVPKVIKSKPQQPVVNININGNISSESDANNVAQIIADKITDLFTRIGDEFGTDPSII</sequence>
<protein>
    <submittedName>
        <fullName evidence="8">Tape measure domain-containing protein</fullName>
    </submittedName>
</protein>
<keyword evidence="5" id="KW-0175">Coiled coil</keyword>
<evidence type="ECO:0000256" key="6">
    <source>
        <dbReference type="SAM" id="MobiDB-lite"/>
    </source>
</evidence>
<proteinExistence type="inferred from homology"/>
<evidence type="ECO:0000256" key="3">
    <source>
        <dbReference type="ARBA" id="ARBA00022801"/>
    </source>
</evidence>
<evidence type="ECO:0000256" key="2">
    <source>
        <dbReference type="ARBA" id="ARBA00022670"/>
    </source>
</evidence>
<dbReference type="SUPFAM" id="SSF53955">
    <property type="entry name" value="Lysozyme-like"/>
    <property type="match status" value="1"/>
</dbReference>
<name>A0ABS4ME23_9LACO</name>
<dbReference type="Gene3D" id="1.20.120.20">
    <property type="entry name" value="Apolipoprotein"/>
    <property type="match status" value="1"/>
</dbReference>
<dbReference type="InterPro" id="IPR023346">
    <property type="entry name" value="Lysozyme-like_dom_sf"/>
</dbReference>
<keyword evidence="2" id="KW-0645">Protease</keyword>
<dbReference type="InterPro" id="IPR038765">
    <property type="entry name" value="Papain-like_cys_pep_sf"/>
</dbReference>
<reference evidence="8 9" key="1">
    <citation type="submission" date="2021-03" db="EMBL/GenBank/DDBJ databases">
        <title>Genomic Encyclopedia of Type Strains, Phase IV (KMG-IV): sequencing the most valuable type-strain genomes for metagenomic binning, comparative biology and taxonomic classification.</title>
        <authorList>
            <person name="Goeker M."/>
        </authorList>
    </citation>
    <scope>NUCLEOTIDE SEQUENCE [LARGE SCALE GENOMIC DNA]</scope>
    <source>
        <strain evidence="8 9">DSM 101872</strain>
    </source>
</reference>
<dbReference type="InterPro" id="IPR013491">
    <property type="entry name" value="Tape_meas_N"/>
</dbReference>
<evidence type="ECO:0000256" key="5">
    <source>
        <dbReference type="SAM" id="Coils"/>
    </source>
</evidence>
<dbReference type="SUPFAM" id="SSF54001">
    <property type="entry name" value="Cysteine proteinases"/>
    <property type="match status" value="1"/>
</dbReference>
<evidence type="ECO:0000256" key="1">
    <source>
        <dbReference type="ARBA" id="ARBA00007074"/>
    </source>
</evidence>
<evidence type="ECO:0000259" key="7">
    <source>
        <dbReference type="PROSITE" id="PS51935"/>
    </source>
</evidence>
<dbReference type="Pfam" id="PF01464">
    <property type="entry name" value="SLT"/>
    <property type="match status" value="1"/>
</dbReference>
<dbReference type="EMBL" id="JAGGLU010000005">
    <property type="protein sequence ID" value="MBP2057899.1"/>
    <property type="molecule type" value="Genomic_DNA"/>
</dbReference>
<gene>
    <name evidence="8" type="ORF">J2Z60_001074</name>
</gene>
<dbReference type="InterPro" id="IPR000064">
    <property type="entry name" value="NLP_P60_dom"/>
</dbReference>
<accession>A0ABS4ME23</accession>
<dbReference type="InterPro" id="IPR008258">
    <property type="entry name" value="Transglycosylase_SLT_dom_1"/>
</dbReference>
<evidence type="ECO:0000313" key="8">
    <source>
        <dbReference type="EMBL" id="MBP2057899.1"/>
    </source>
</evidence>
<evidence type="ECO:0000256" key="4">
    <source>
        <dbReference type="ARBA" id="ARBA00022807"/>
    </source>
</evidence>
<dbReference type="PROSITE" id="PS51935">
    <property type="entry name" value="NLPC_P60"/>
    <property type="match status" value="1"/>
</dbReference>
<keyword evidence="9" id="KW-1185">Reference proteome</keyword>
<dbReference type="Gene3D" id="3.90.1720.10">
    <property type="entry name" value="endopeptidase domain like (from Nostoc punctiforme)"/>
    <property type="match status" value="1"/>
</dbReference>
<dbReference type="Gene3D" id="1.10.530.10">
    <property type="match status" value="1"/>
</dbReference>
<dbReference type="Proteomes" id="UP001519292">
    <property type="component" value="Unassembled WGS sequence"/>
</dbReference>
<comment type="caution">
    <text evidence="8">The sequence shown here is derived from an EMBL/GenBank/DDBJ whole genome shotgun (WGS) entry which is preliminary data.</text>
</comment>
<dbReference type="Pfam" id="PF00877">
    <property type="entry name" value="NLPC_P60"/>
    <property type="match status" value="1"/>
</dbReference>
<organism evidence="8 9">
    <name type="scientific">Lactobacillus colini</name>
    <dbReference type="NCBI Taxonomy" id="1819254"/>
    <lineage>
        <taxon>Bacteria</taxon>
        <taxon>Bacillati</taxon>
        <taxon>Bacillota</taxon>
        <taxon>Bacilli</taxon>
        <taxon>Lactobacillales</taxon>
        <taxon>Lactobacillaceae</taxon>
        <taxon>Lactobacillus</taxon>
    </lineage>
</organism>
<feature type="coiled-coil region" evidence="5">
    <location>
        <begin position="82"/>
        <end position="109"/>
    </location>
</feature>
<feature type="domain" description="NlpC/P60" evidence="7">
    <location>
        <begin position="1427"/>
        <end position="1558"/>
    </location>
</feature>
<keyword evidence="4" id="KW-0788">Thiol protease</keyword>
<keyword evidence="3" id="KW-0378">Hydrolase</keyword>